<sequence length="366" mass="39989">MLTIVMAGGYGDGESGILRAMLEVRRAAAVDLVEKLAGESSFQVVVVSDDHQVLAEARKLLCKAWDTSGGAFHWLNVVQDVVHAYARPDEDVLVLGGCAAPLLQAGALAELAQSLANGEVWQNNRLSPDMVMWKPASVVSAVESCQNDNEFGYALERQAGLSVRFFPSDLGFRFDLDTPVDALLAAASFTCGPRLRKAVVNWGQQVPIERVRAVLHRSDYPDVALIGRVNPVEAERFGQGIGVRVRIFSEERGMKALGRVERGEVRSLLGSLVEAVGWKRFFELLGEQVQCALFDTRVILEHFGVRVSEEERFAADLGWMEQVRNPFLRELAQAALDAPIPVLMGGQSLVGGGLRLWMSLEDGEAS</sequence>
<dbReference type="EMBL" id="JBHUIO010000014">
    <property type="protein sequence ID" value="MFD2172183.1"/>
    <property type="molecule type" value="Genomic_DNA"/>
</dbReference>
<keyword evidence="2" id="KW-1185">Reference proteome</keyword>
<reference evidence="2" key="1">
    <citation type="journal article" date="2019" name="Int. J. Syst. Evol. Microbiol.">
        <title>The Global Catalogue of Microorganisms (GCM) 10K type strain sequencing project: providing services to taxonomists for standard genome sequencing and annotation.</title>
        <authorList>
            <consortium name="The Broad Institute Genomics Platform"/>
            <consortium name="The Broad Institute Genome Sequencing Center for Infectious Disease"/>
            <person name="Wu L."/>
            <person name="Ma J."/>
        </authorList>
    </citation>
    <scope>NUCLEOTIDE SEQUENCE [LARGE SCALE GENOMIC DNA]</scope>
    <source>
        <strain evidence="2">CGMCC 1.13574</strain>
    </source>
</reference>
<accession>A0ABW5A467</accession>
<comment type="caution">
    <text evidence="1">The sequence shown here is derived from an EMBL/GenBank/DDBJ whole genome shotgun (WGS) entry which is preliminary data.</text>
</comment>
<organism evidence="1 2">
    <name type="scientific">Tumebacillus lipolyticus</name>
    <dbReference type="NCBI Taxonomy" id="1280370"/>
    <lineage>
        <taxon>Bacteria</taxon>
        <taxon>Bacillati</taxon>
        <taxon>Bacillota</taxon>
        <taxon>Bacilli</taxon>
        <taxon>Bacillales</taxon>
        <taxon>Alicyclobacillaceae</taxon>
        <taxon>Tumebacillus</taxon>
    </lineage>
</organism>
<name>A0ABW5A467_9BACL</name>
<dbReference type="InterPro" id="IPR029044">
    <property type="entry name" value="Nucleotide-diphossugar_trans"/>
</dbReference>
<proteinExistence type="predicted"/>
<evidence type="ECO:0000313" key="1">
    <source>
        <dbReference type="EMBL" id="MFD2172183.1"/>
    </source>
</evidence>
<evidence type="ECO:0000313" key="2">
    <source>
        <dbReference type="Proteomes" id="UP001597343"/>
    </source>
</evidence>
<gene>
    <name evidence="1" type="ORF">ACFSOY_19670</name>
</gene>
<dbReference type="Proteomes" id="UP001597343">
    <property type="component" value="Unassembled WGS sequence"/>
</dbReference>
<protein>
    <submittedName>
        <fullName evidence="1">Uncharacterized protein</fullName>
    </submittedName>
</protein>
<dbReference type="Gene3D" id="3.90.550.10">
    <property type="entry name" value="Spore Coat Polysaccharide Biosynthesis Protein SpsA, Chain A"/>
    <property type="match status" value="1"/>
</dbReference>
<dbReference type="RefSeq" id="WP_386049572.1">
    <property type="nucleotide sequence ID" value="NZ_JBHUIO010000014.1"/>
</dbReference>